<keyword evidence="2" id="KW-0238">DNA-binding</keyword>
<keyword evidence="1" id="KW-0805">Transcription regulation</keyword>
<evidence type="ECO:0000256" key="4">
    <source>
        <dbReference type="ARBA" id="ARBA00023242"/>
    </source>
</evidence>
<dbReference type="InterPro" id="IPR006856">
    <property type="entry name" value="MATalpha_HMGbox"/>
</dbReference>
<evidence type="ECO:0000256" key="3">
    <source>
        <dbReference type="ARBA" id="ARBA00023163"/>
    </source>
</evidence>
<evidence type="ECO:0000256" key="2">
    <source>
        <dbReference type="ARBA" id="ARBA00023125"/>
    </source>
</evidence>
<dbReference type="EMBL" id="KR261945">
    <property type="protein sequence ID" value="ALD16248.1"/>
    <property type="molecule type" value="Genomic_DNA"/>
</dbReference>
<sequence length="254" mass="26964">MRTKVQFLEGSNGIALYFEVVFSGIRELLAHEDVTLQEWLQFAIRHMGIVVRESYLTTLGWRLVQGSDGTHTMERTTAAAAGGVQQGSLQPTNGLGLFMKCLNDGLPVSDPLPIIAKLSGLGRDILCVNTRAAARSTAGAMEGFRQLARNQPHLAMSALFQVPAGHPLIAQGVTVHQLPDGAGFPAGEPFLPAAQAADDPELDAMLDRIFQGEAAAGIGSPADFGDERLAMSMSMSMGMSMGMGMGMDMGMGFH</sequence>
<name>A0A0M4HFL3_9PEZI</name>
<keyword evidence="3" id="KW-0804">Transcription</keyword>
<protein>
    <submittedName>
        <fullName evidence="6">Truncated mat A-1</fullName>
    </submittedName>
</protein>
<keyword evidence="4" id="KW-0539">Nucleus</keyword>
<evidence type="ECO:0000256" key="1">
    <source>
        <dbReference type="ARBA" id="ARBA00023015"/>
    </source>
</evidence>
<dbReference type="GO" id="GO:0008301">
    <property type="term" value="F:DNA binding, bending"/>
    <property type="evidence" value="ECO:0007669"/>
    <property type="project" value="InterPro"/>
</dbReference>
<organism evidence="6">
    <name type="scientific">Thermothelomyces fergusii</name>
    <dbReference type="NCBI Taxonomy" id="2588716"/>
    <lineage>
        <taxon>Eukaryota</taxon>
        <taxon>Fungi</taxon>
        <taxon>Dikarya</taxon>
        <taxon>Ascomycota</taxon>
        <taxon>Pezizomycotina</taxon>
        <taxon>Sordariomycetes</taxon>
        <taxon>Sordariomycetidae</taxon>
        <taxon>Sordariales</taxon>
        <taxon>Chaetomiaceae</taxon>
        <taxon>Thermothelomyces</taxon>
    </lineage>
</organism>
<dbReference type="Pfam" id="PF04769">
    <property type="entry name" value="MATalpha_HMGbox"/>
    <property type="match status" value="1"/>
</dbReference>
<feature type="domain" description="Alpha box" evidence="5">
    <location>
        <begin position="21"/>
        <end position="127"/>
    </location>
</feature>
<dbReference type="GO" id="GO:0005634">
    <property type="term" value="C:nucleus"/>
    <property type="evidence" value="ECO:0007669"/>
    <property type="project" value="InterPro"/>
</dbReference>
<dbReference type="AlphaFoldDB" id="A0A0M4HFL3"/>
<evidence type="ECO:0000313" key="6">
    <source>
        <dbReference type="EMBL" id="ALD16248.1"/>
    </source>
</evidence>
<evidence type="ECO:0000259" key="5">
    <source>
        <dbReference type="Pfam" id="PF04769"/>
    </source>
</evidence>
<dbReference type="GO" id="GO:0045895">
    <property type="term" value="P:positive regulation of mating-type specific transcription, DNA-templated"/>
    <property type="evidence" value="ECO:0007669"/>
    <property type="project" value="InterPro"/>
</dbReference>
<proteinExistence type="predicted"/>
<accession>A0A0M4HFL3</accession>
<reference evidence="6" key="1">
    <citation type="submission" date="2015-04" db="EMBL/GenBank/DDBJ databases">
        <authorList>
            <person name="Syromyatnikov M.Y."/>
            <person name="Popov V.N."/>
        </authorList>
    </citation>
    <scope>NUCLEOTIDE SEQUENCE</scope>
    <source>
        <strain evidence="6">CBS 405.69</strain>
    </source>
</reference>